<feature type="non-terminal residue" evidence="1">
    <location>
        <position position="494"/>
    </location>
</feature>
<sequence>MTTRKYSSRAQQTTLASGITSGDLTMTVVSGSNLMGGKTPAASETYTVVIDPDTANEEIVDVNTYTSGNTLTIVRARDGSTGVAHSAGAVVRHMVIGRDLQEANDHVNGTLAQHAATTSLELKTLISDETGSGSLVFATSPTLVTPVLGTVAAGSVLTNATGLPLTTGVTGTLPVANGGTGITSLGTGVATFLGTPSSANLAAALTDETGTGANVFATSPTLVTPVLGTVAAGSVLTNATGLPISTGVSGLGTGVATFLATPTSANLATAITNETGSGSLVFGTSPTITTATLTTPAIGSAGATFAGSTSGTTTLKASAVAGTTTVTLPATTGTVVTTGDTGTVTGTMIAAGTIDNADVSATAGITYGKLSLNSSITSADIVDGTIVAGDIANATITAAKMVTDPYARANHTGTQLAATVSDFDTQVRTSRLDQMAIPTATVSVNSQKITNLDTPTASADAANKGYVDTQITNLVNGAPGILDTLGEIATQIQS</sequence>
<organism evidence="1">
    <name type="scientific">uncultured Caudovirales phage</name>
    <dbReference type="NCBI Taxonomy" id="2100421"/>
    <lineage>
        <taxon>Viruses</taxon>
        <taxon>Duplodnaviria</taxon>
        <taxon>Heunggongvirae</taxon>
        <taxon>Uroviricota</taxon>
        <taxon>Caudoviricetes</taxon>
        <taxon>Peduoviridae</taxon>
        <taxon>Maltschvirus</taxon>
        <taxon>Maltschvirus maltsch</taxon>
    </lineage>
</organism>
<evidence type="ECO:0000313" key="1">
    <source>
        <dbReference type="EMBL" id="CAB4177238.1"/>
    </source>
</evidence>
<proteinExistence type="predicted"/>
<evidence type="ECO:0008006" key="2">
    <source>
        <dbReference type="Google" id="ProtNLM"/>
    </source>
</evidence>
<gene>
    <name evidence="1" type="ORF">UFOVP999_1</name>
</gene>
<dbReference type="EMBL" id="LR796947">
    <property type="protein sequence ID" value="CAB4177238.1"/>
    <property type="molecule type" value="Genomic_DNA"/>
</dbReference>
<name>A0A6J5Q6W9_9CAUD</name>
<accession>A0A6J5Q6W9</accession>
<protein>
    <recommendedName>
        <fullName evidence="2">Intramolecular chaperone auto-processing domain containing protein</fullName>
    </recommendedName>
</protein>
<reference evidence="1" key="1">
    <citation type="submission" date="2020-05" db="EMBL/GenBank/DDBJ databases">
        <authorList>
            <person name="Chiriac C."/>
            <person name="Salcher M."/>
            <person name="Ghai R."/>
            <person name="Kavagutti S V."/>
        </authorList>
    </citation>
    <scope>NUCLEOTIDE SEQUENCE</scope>
</reference>